<dbReference type="PANTHER" id="PTHR43806:SF11">
    <property type="entry name" value="CEREVISIN-RELATED"/>
    <property type="match status" value="1"/>
</dbReference>
<evidence type="ECO:0000256" key="5">
    <source>
        <dbReference type="PROSITE-ProRule" id="PRU01240"/>
    </source>
</evidence>
<accession>S8A6T4</accession>
<dbReference type="InterPro" id="IPR022398">
    <property type="entry name" value="Peptidase_S8_His-AS"/>
</dbReference>
<evidence type="ECO:0000313" key="8">
    <source>
        <dbReference type="EMBL" id="EPS38564.1"/>
    </source>
</evidence>
<evidence type="ECO:0000256" key="1">
    <source>
        <dbReference type="ARBA" id="ARBA00011073"/>
    </source>
</evidence>
<evidence type="ECO:0000313" key="9">
    <source>
        <dbReference type="Proteomes" id="UP000015100"/>
    </source>
</evidence>
<dbReference type="PROSITE" id="PS51892">
    <property type="entry name" value="SUBTILASE"/>
    <property type="match status" value="1"/>
</dbReference>
<comment type="similarity">
    <text evidence="1 5">Belongs to the peptidase S8 family.</text>
</comment>
<organism evidence="8 9">
    <name type="scientific">Dactylellina haptotyla (strain CBS 200.50)</name>
    <name type="common">Nematode-trapping fungus</name>
    <name type="synonym">Monacrosporium haptotylum</name>
    <dbReference type="NCBI Taxonomy" id="1284197"/>
    <lineage>
        <taxon>Eukaryota</taxon>
        <taxon>Fungi</taxon>
        <taxon>Dikarya</taxon>
        <taxon>Ascomycota</taxon>
        <taxon>Pezizomycotina</taxon>
        <taxon>Orbiliomycetes</taxon>
        <taxon>Orbiliales</taxon>
        <taxon>Orbiliaceae</taxon>
        <taxon>Dactylellina</taxon>
    </lineage>
</organism>
<dbReference type="PANTHER" id="PTHR43806">
    <property type="entry name" value="PEPTIDASE S8"/>
    <property type="match status" value="1"/>
</dbReference>
<evidence type="ECO:0000256" key="4">
    <source>
        <dbReference type="ARBA" id="ARBA00022825"/>
    </source>
</evidence>
<dbReference type="InterPro" id="IPR050131">
    <property type="entry name" value="Peptidase_S8_subtilisin-like"/>
</dbReference>
<dbReference type="STRING" id="1284197.S8A6T4"/>
<evidence type="ECO:0000256" key="2">
    <source>
        <dbReference type="ARBA" id="ARBA00022670"/>
    </source>
</evidence>
<reference evidence="8 9" key="1">
    <citation type="journal article" date="2013" name="PLoS Genet.">
        <title>Genomic mechanisms accounting for the adaptation to parasitism in nematode-trapping fungi.</title>
        <authorList>
            <person name="Meerupati T."/>
            <person name="Andersson K.M."/>
            <person name="Friman E."/>
            <person name="Kumar D."/>
            <person name="Tunlid A."/>
            <person name="Ahren D."/>
        </authorList>
    </citation>
    <scope>NUCLEOTIDE SEQUENCE [LARGE SCALE GENOMIC DNA]</scope>
    <source>
        <strain evidence="8 9">CBS 200.50</strain>
    </source>
</reference>
<dbReference type="InterPro" id="IPR015500">
    <property type="entry name" value="Peptidase_S8_subtilisin-rel"/>
</dbReference>
<feature type="chain" id="PRO_5004547550" description="Peptidase S8/S53 domain-containing protein" evidence="6">
    <location>
        <begin position="21"/>
        <end position="360"/>
    </location>
</feature>
<keyword evidence="6" id="KW-0732">Signal</keyword>
<feature type="active site" description="Charge relay system" evidence="5">
    <location>
        <position position="90"/>
    </location>
</feature>
<keyword evidence="3 5" id="KW-0378">Hydrolase</keyword>
<dbReference type="HOGENOM" id="CLU_011263_1_0_1"/>
<evidence type="ECO:0000259" key="7">
    <source>
        <dbReference type="Pfam" id="PF00082"/>
    </source>
</evidence>
<dbReference type="GO" id="GO:0004252">
    <property type="term" value="F:serine-type endopeptidase activity"/>
    <property type="evidence" value="ECO:0007669"/>
    <property type="project" value="UniProtKB-UniRule"/>
</dbReference>
<proteinExistence type="inferred from homology"/>
<dbReference type="Proteomes" id="UP000015100">
    <property type="component" value="Unassembled WGS sequence"/>
</dbReference>
<feature type="active site" description="Charge relay system" evidence="5">
    <location>
        <position position="120"/>
    </location>
</feature>
<feature type="signal peptide" evidence="6">
    <location>
        <begin position="1"/>
        <end position="20"/>
    </location>
</feature>
<dbReference type="InterPro" id="IPR023828">
    <property type="entry name" value="Peptidase_S8_Ser-AS"/>
</dbReference>
<dbReference type="SUPFAM" id="SSF52743">
    <property type="entry name" value="Subtilisin-like"/>
    <property type="match status" value="1"/>
</dbReference>
<dbReference type="InterPro" id="IPR036852">
    <property type="entry name" value="Peptidase_S8/S53_dom_sf"/>
</dbReference>
<dbReference type="PROSITE" id="PS00138">
    <property type="entry name" value="SUBTILASE_SER"/>
    <property type="match status" value="1"/>
</dbReference>
<dbReference type="AlphaFoldDB" id="S8A6T4"/>
<keyword evidence="4 5" id="KW-0720">Serine protease</keyword>
<comment type="caution">
    <text evidence="8">The sequence shown here is derived from an EMBL/GenBank/DDBJ whole genome shotgun (WGS) entry which is preliminary data.</text>
</comment>
<protein>
    <recommendedName>
        <fullName evidence="7">Peptidase S8/S53 domain-containing protein</fullName>
    </recommendedName>
</protein>
<dbReference type="Gene3D" id="3.40.50.200">
    <property type="entry name" value="Peptidase S8/S53 domain"/>
    <property type="match status" value="1"/>
</dbReference>
<dbReference type="eggNOG" id="KOG1153">
    <property type="taxonomic scope" value="Eukaryota"/>
</dbReference>
<name>S8A6T4_DACHA</name>
<gene>
    <name evidence="8" type="ORF">H072_7665</name>
</gene>
<dbReference type="GO" id="GO:0006508">
    <property type="term" value="P:proteolysis"/>
    <property type="evidence" value="ECO:0007669"/>
    <property type="project" value="UniProtKB-KW"/>
</dbReference>
<feature type="active site" description="Charge relay system" evidence="5">
    <location>
        <position position="287"/>
    </location>
</feature>
<reference evidence="9" key="2">
    <citation type="submission" date="2013-04" db="EMBL/GenBank/DDBJ databases">
        <title>Genomic mechanisms accounting for the adaptation to parasitism in nematode-trapping fungi.</title>
        <authorList>
            <person name="Ahren D.G."/>
        </authorList>
    </citation>
    <scope>NUCLEOTIDE SEQUENCE [LARGE SCALE GENOMIC DNA]</scope>
    <source>
        <strain evidence="9">CBS 200.50</strain>
    </source>
</reference>
<dbReference type="InterPro" id="IPR000209">
    <property type="entry name" value="Peptidase_S8/S53_dom"/>
</dbReference>
<dbReference type="OrthoDB" id="1896086at2759"/>
<sequence length="360" mass="38742">MKSFVITTSFLVFGAQRIFAIPFTSDEPNAILQGRAVPKLAHVAAEKNAPWHLVRISEKKGDTNALMTTDNGTYYHDSRSGAGVDAYVIDTEITTTHPDFGGRFQMFGYGQSVSKNMSGHGTAVAGVLGGSKFGVAKKVNLLGCYSDLYTDCITMITKRHKERAAGKEADPKNNDSFVGSVINISRATDSVVLSQFGISPHQQRIKFDKLQAAITAAIKEGIHITLAAGNDHQDACETAPQGIYEEVQDMLVVEFSNTGGCVNIWAPGEQIGQPTVNDGYTKNDGTSFAAPIVAGVIAEMMVRHPKLSQSPRKMKNFLLGKGDHEGNEIKSKNGGPTAGRTGVIEGYPDYNVIYNGIHEV</sequence>
<keyword evidence="9" id="KW-1185">Reference proteome</keyword>
<dbReference type="EMBL" id="AQGS01000539">
    <property type="protein sequence ID" value="EPS38564.1"/>
    <property type="molecule type" value="Genomic_DNA"/>
</dbReference>
<evidence type="ECO:0000256" key="6">
    <source>
        <dbReference type="SAM" id="SignalP"/>
    </source>
</evidence>
<keyword evidence="2 5" id="KW-0645">Protease</keyword>
<dbReference type="Pfam" id="PF00082">
    <property type="entry name" value="Peptidase_S8"/>
    <property type="match status" value="1"/>
</dbReference>
<dbReference type="PROSITE" id="PS00137">
    <property type="entry name" value="SUBTILASE_HIS"/>
    <property type="match status" value="1"/>
</dbReference>
<dbReference type="PRINTS" id="PR00723">
    <property type="entry name" value="SUBTILISIN"/>
</dbReference>
<feature type="domain" description="Peptidase S8/S53" evidence="7">
    <location>
        <begin position="88"/>
        <end position="319"/>
    </location>
</feature>
<evidence type="ECO:0000256" key="3">
    <source>
        <dbReference type="ARBA" id="ARBA00022801"/>
    </source>
</evidence>